<dbReference type="Proteomes" id="UP001139516">
    <property type="component" value="Unassembled WGS sequence"/>
</dbReference>
<feature type="compositionally biased region" description="Low complexity" evidence="1">
    <location>
        <begin position="7"/>
        <end position="17"/>
    </location>
</feature>
<proteinExistence type="predicted"/>
<evidence type="ECO:0000256" key="1">
    <source>
        <dbReference type="SAM" id="MobiDB-lite"/>
    </source>
</evidence>
<comment type="caution">
    <text evidence="2">The sequence shown here is derived from an EMBL/GenBank/DDBJ whole genome shotgun (WGS) entry which is preliminary data.</text>
</comment>
<sequence length="122" mass="12806">MPPAAPPAATASTITTIGDHRHRPSRPPAIAAIGTVASRRQAVRRLPADPRHRGVPPAVLVPCGEPRSGRQARFAAARRFRGGFTPSGVSARRDPLWSRSGLTVSGRNGSSLSGFRISRVAG</sequence>
<dbReference type="EMBL" id="JALPRX010000097">
    <property type="protein sequence ID" value="MCK8786808.1"/>
    <property type="molecule type" value="Genomic_DNA"/>
</dbReference>
<dbReference type="AlphaFoldDB" id="A0A9X2BVM1"/>
<dbReference type="RefSeq" id="WP_248668920.1">
    <property type="nucleotide sequence ID" value="NZ_JALPRX010000097.1"/>
</dbReference>
<protein>
    <submittedName>
        <fullName evidence="2">Uncharacterized protein</fullName>
    </submittedName>
</protein>
<feature type="region of interest" description="Disordered" evidence="1">
    <location>
        <begin position="45"/>
        <end position="67"/>
    </location>
</feature>
<keyword evidence="3" id="KW-1185">Reference proteome</keyword>
<organism evidence="2 3">
    <name type="scientific">Roseomonas acroporae</name>
    <dbReference type="NCBI Taxonomy" id="2937791"/>
    <lineage>
        <taxon>Bacteria</taxon>
        <taxon>Pseudomonadati</taxon>
        <taxon>Pseudomonadota</taxon>
        <taxon>Alphaproteobacteria</taxon>
        <taxon>Acetobacterales</taxon>
        <taxon>Roseomonadaceae</taxon>
        <taxon>Roseomonas</taxon>
    </lineage>
</organism>
<feature type="region of interest" description="Disordered" evidence="1">
    <location>
        <begin position="1"/>
        <end position="27"/>
    </location>
</feature>
<name>A0A9X2BVM1_9PROT</name>
<feature type="region of interest" description="Disordered" evidence="1">
    <location>
        <begin position="99"/>
        <end position="122"/>
    </location>
</feature>
<accession>A0A9X2BVM1</accession>
<reference evidence="2" key="1">
    <citation type="submission" date="2022-04" db="EMBL/GenBank/DDBJ databases">
        <title>Roseomonas acroporae sp. nov., isolated from coral Acropora digitifera.</title>
        <authorList>
            <person name="Sun H."/>
        </authorList>
    </citation>
    <scope>NUCLEOTIDE SEQUENCE</scope>
    <source>
        <strain evidence="2">NAR14</strain>
    </source>
</reference>
<evidence type="ECO:0000313" key="2">
    <source>
        <dbReference type="EMBL" id="MCK8786808.1"/>
    </source>
</evidence>
<gene>
    <name evidence="2" type="ORF">M0638_20765</name>
</gene>
<feature type="compositionally biased region" description="Polar residues" evidence="1">
    <location>
        <begin position="100"/>
        <end position="113"/>
    </location>
</feature>
<evidence type="ECO:0000313" key="3">
    <source>
        <dbReference type="Proteomes" id="UP001139516"/>
    </source>
</evidence>